<accession>A0A854WBZ2</accession>
<feature type="transmembrane region" description="Helical" evidence="8">
    <location>
        <begin position="381"/>
        <end position="407"/>
    </location>
</feature>
<feature type="transmembrane region" description="Helical" evidence="8">
    <location>
        <begin position="572"/>
        <end position="593"/>
    </location>
</feature>
<feature type="transmembrane region" description="Helical" evidence="8">
    <location>
        <begin position="492"/>
        <end position="514"/>
    </location>
</feature>
<comment type="subcellular location">
    <subcellularLocation>
        <location evidence="1">Membrane</location>
        <topology evidence="1">Multi-pass membrane protein</topology>
    </subcellularLocation>
</comment>
<dbReference type="GO" id="GO:0051117">
    <property type="term" value="F:ATPase binding"/>
    <property type="evidence" value="ECO:0007669"/>
    <property type="project" value="TreeGrafter"/>
</dbReference>
<dbReference type="InterPro" id="IPR002490">
    <property type="entry name" value="V-ATPase_116kDa_su"/>
</dbReference>
<name>A0A854WBZ2_9STRE</name>
<feature type="transmembrane region" description="Helical" evidence="8">
    <location>
        <begin position="599"/>
        <end position="619"/>
    </location>
</feature>
<keyword evidence="6" id="KW-0406">Ion transport</keyword>
<dbReference type="EMBL" id="NSGR01000008">
    <property type="protein sequence ID" value="PCH12115.1"/>
    <property type="molecule type" value="Genomic_DNA"/>
</dbReference>
<dbReference type="PANTHER" id="PTHR11629:SF63">
    <property type="entry name" value="V-TYPE PROTON ATPASE SUBUNIT A"/>
    <property type="match status" value="1"/>
</dbReference>
<feature type="transmembrane region" description="Helical" evidence="8">
    <location>
        <begin position="520"/>
        <end position="541"/>
    </location>
</feature>
<evidence type="ECO:0000256" key="6">
    <source>
        <dbReference type="ARBA" id="ARBA00023065"/>
    </source>
</evidence>
<evidence type="ECO:0000256" key="2">
    <source>
        <dbReference type="ARBA" id="ARBA00009904"/>
    </source>
</evidence>
<comment type="caution">
    <text evidence="9">The sequence shown here is derived from an EMBL/GenBank/DDBJ whole genome shotgun (WGS) entry which is preliminary data.</text>
</comment>
<keyword evidence="7 8" id="KW-0472">Membrane</keyword>
<evidence type="ECO:0000313" key="9">
    <source>
        <dbReference type="EMBL" id="PCH12115.1"/>
    </source>
</evidence>
<evidence type="ECO:0000256" key="3">
    <source>
        <dbReference type="ARBA" id="ARBA00022448"/>
    </source>
</evidence>
<feature type="transmembrane region" description="Helical" evidence="8">
    <location>
        <begin position="419"/>
        <end position="436"/>
    </location>
</feature>
<reference evidence="9 10" key="1">
    <citation type="submission" date="2016-06" db="EMBL/GenBank/DDBJ databases">
        <authorList>
            <person name="Haines A.N."/>
            <person name="Council K.R."/>
        </authorList>
    </citation>
    <scope>NUCLEOTIDE SEQUENCE [LARGE SCALE GENOMIC DNA]</scope>
    <source>
        <strain evidence="9 10">SP158-29</strain>
    </source>
</reference>
<keyword evidence="3" id="KW-0813">Transport</keyword>
<gene>
    <name evidence="9" type="ORF">A9Y57_00830</name>
</gene>
<evidence type="ECO:0000256" key="7">
    <source>
        <dbReference type="ARBA" id="ARBA00023136"/>
    </source>
</evidence>
<dbReference type="PANTHER" id="PTHR11629">
    <property type="entry name" value="VACUOLAR PROTON ATPASES"/>
    <property type="match status" value="1"/>
</dbReference>
<evidence type="ECO:0000313" key="10">
    <source>
        <dbReference type="Proteomes" id="UP000217465"/>
    </source>
</evidence>
<evidence type="ECO:0000256" key="5">
    <source>
        <dbReference type="ARBA" id="ARBA00022989"/>
    </source>
</evidence>
<sequence length="666" mass="74880">MAISQMRKISFLFNKEILDDLLVTLQELESVEIRDISQLDSWESAFESQEVTIPQVKTNNLMGESPISEHDYLHVLQTRQAELEKLIASLSNFLPKESKISALKKGKQTVSLEQLFAEDADKRFSLVQELLTQRINKLENVNKKISELKALNASLSKWLPLKTLPIQLSQYQFLQGAIGTIPNTADGKIYEQLKKNSQMVCEEIFHDETEIGLLLFWNKEDEVNLEEYHFISLDYQESKLPEEVIKINNDNLAKLEKEKIALESQLGTSGQELLQLQIATDAVIDTYNLHQSKSKMASTSHLVTIQGWSETQSIARVKEVLTKKFGQAIMIDDQEVTEADWEKVPIKLKNHPLISPFELITEMYALPKYNEKDPTPFLAPFYFTFFGMMVADLGYGLLLFVATFLALKLFSLQEKQKRFLSFFNILGLAVSLWGLIYGSFFGFNLPFAILSTQTDVMSILILSVIFGFITVIVGLVLGGLQEVKMKDYGEAYRSGFAWCFILIGLLLIAIGLAIPKCVGLLIIGKWLAIINAIGIVIVAVVKAKSLKGIGSGLYNLYNISSYIGDLVSFTRLMALGLSGASIGSAFNLIVGIFPPVGRFTIGIILFILLHAINIFLSLLSGYVHGARLMFVEFFGKFYQGGGQAFQPLKYSEKYLKINREEQLEEK</sequence>
<evidence type="ECO:0000256" key="8">
    <source>
        <dbReference type="SAM" id="Phobius"/>
    </source>
</evidence>
<dbReference type="AlphaFoldDB" id="A0A854WBZ2"/>
<dbReference type="Proteomes" id="UP000217465">
    <property type="component" value="Unassembled WGS sequence"/>
</dbReference>
<dbReference type="NCBIfam" id="NF004427">
    <property type="entry name" value="PRK05771.1-1"/>
    <property type="match status" value="1"/>
</dbReference>
<keyword evidence="4 8" id="KW-0812">Transmembrane</keyword>
<dbReference type="RefSeq" id="WP_096633471.1">
    <property type="nucleotide sequence ID" value="NZ_NSGR01000008.1"/>
</dbReference>
<protein>
    <submittedName>
        <fullName evidence="9">V-type ATP synthase subunit I</fullName>
    </submittedName>
</protein>
<evidence type="ECO:0000256" key="4">
    <source>
        <dbReference type="ARBA" id="ARBA00022692"/>
    </source>
</evidence>
<comment type="similarity">
    <text evidence="2">Belongs to the V-ATPase 116 kDa subunit family.</text>
</comment>
<keyword evidence="5 8" id="KW-1133">Transmembrane helix</keyword>
<feature type="transmembrane region" description="Helical" evidence="8">
    <location>
        <begin position="456"/>
        <end position="480"/>
    </location>
</feature>
<dbReference type="Pfam" id="PF01496">
    <property type="entry name" value="V_ATPase_I"/>
    <property type="match status" value="1"/>
</dbReference>
<dbReference type="GO" id="GO:0046961">
    <property type="term" value="F:proton-transporting ATPase activity, rotational mechanism"/>
    <property type="evidence" value="ECO:0007669"/>
    <property type="project" value="InterPro"/>
</dbReference>
<dbReference type="GO" id="GO:0016471">
    <property type="term" value="C:vacuolar proton-transporting V-type ATPase complex"/>
    <property type="evidence" value="ECO:0007669"/>
    <property type="project" value="TreeGrafter"/>
</dbReference>
<dbReference type="GO" id="GO:0033179">
    <property type="term" value="C:proton-transporting V-type ATPase, V0 domain"/>
    <property type="evidence" value="ECO:0007669"/>
    <property type="project" value="InterPro"/>
</dbReference>
<organism evidence="9 10">
    <name type="scientific">Streptococcus parauberis</name>
    <dbReference type="NCBI Taxonomy" id="1348"/>
    <lineage>
        <taxon>Bacteria</taxon>
        <taxon>Bacillati</taxon>
        <taxon>Bacillota</taxon>
        <taxon>Bacilli</taxon>
        <taxon>Lactobacillales</taxon>
        <taxon>Streptococcaceae</taxon>
        <taxon>Streptococcus</taxon>
    </lineage>
</organism>
<proteinExistence type="inferred from homology"/>
<dbReference type="GO" id="GO:0007035">
    <property type="term" value="P:vacuolar acidification"/>
    <property type="evidence" value="ECO:0007669"/>
    <property type="project" value="TreeGrafter"/>
</dbReference>
<evidence type="ECO:0000256" key="1">
    <source>
        <dbReference type="ARBA" id="ARBA00004141"/>
    </source>
</evidence>